<dbReference type="Proteomes" id="UP001500459">
    <property type="component" value="Unassembled WGS sequence"/>
</dbReference>
<feature type="transmembrane region" description="Helical" evidence="1">
    <location>
        <begin position="68"/>
        <end position="86"/>
    </location>
</feature>
<comment type="caution">
    <text evidence="2">The sequence shown here is derived from an EMBL/GenBank/DDBJ whole genome shotgun (WGS) entry which is preliminary data.</text>
</comment>
<proteinExistence type="predicted"/>
<keyword evidence="1" id="KW-0812">Transmembrane</keyword>
<accession>A0ABP7X9C3</accession>
<name>A0ABP7X9C3_9FLAO</name>
<evidence type="ECO:0008006" key="4">
    <source>
        <dbReference type="Google" id="ProtNLM"/>
    </source>
</evidence>
<dbReference type="InterPro" id="IPR009793">
    <property type="entry name" value="DUF1361"/>
</dbReference>
<reference evidence="3" key="1">
    <citation type="journal article" date="2019" name="Int. J. Syst. Evol. Microbiol.">
        <title>The Global Catalogue of Microorganisms (GCM) 10K type strain sequencing project: providing services to taxonomists for standard genome sequencing and annotation.</title>
        <authorList>
            <consortium name="The Broad Institute Genomics Platform"/>
            <consortium name="The Broad Institute Genome Sequencing Center for Infectious Disease"/>
            <person name="Wu L."/>
            <person name="Ma J."/>
        </authorList>
    </citation>
    <scope>NUCLEOTIDE SEQUENCE [LARGE SCALE GENOMIC DNA]</scope>
    <source>
        <strain evidence="3">JCM 17106</strain>
    </source>
</reference>
<keyword evidence="1" id="KW-0472">Membrane</keyword>
<evidence type="ECO:0000313" key="3">
    <source>
        <dbReference type="Proteomes" id="UP001500459"/>
    </source>
</evidence>
<feature type="transmembrane region" description="Helical" evidence="1">
    <location>
        <begin position="30"/>
        <end position="56"/>
    </location>
</feature>
<evidence type="ECO:0000313" key="2">
    <source>
        <dbReference type="EMBL" id="GAA4108133.1"/>
    </source>
</evidence>
<feature type="transmembrane region" description="Helical" evidence="1">
    <location>
        <begin position="121"/>
        <end position="139"/>
    </location>
</feature>
<evidence type="ECO:0000256" key="1">
    <source>
        <dbReference type="SAM" id="Phobius"/>
    </source>
</evidence>
<dbReference type="EMBL" id="BAABCW010000001">
    <property type="protein sequence ID" value="GAA4108133.1"/>
    <property type="molecule type" value="Genomic_DNA"/>
</dbReference>
<organism evidence="2 3">
    <name type="scientific">Aquimarina addita</name>
    <dbReference type="NCBI Taxonomy" id="870485"/>
    <lineage>
        <taxon>Bacteria</taxon>
        <taxon>Pseudomonadati</taxon>
        <taxon>Bacteroidota</taxon>
        <taxon>Flavobacteriia</taxon>
        <taxon>Flavobacteriales</taxon>
        <taxon>Flavobacteriaceae</taxon>
        <taxon>Aquimarina</taxon>
    </lineage>
</organism>
<keyword evidence="3" id="KW-1185">Reference proteome</keyword>
<protein>
    <recommendedName>
        <fullName evidence="4">DUF1361 domain-containing protein</fullName>
    </recommendedName>
</protein>
<gene>
    <name evidence="2" type="ORF">GCM10022393_03930</name>
</gene>
<sequence>MGFLIWLVFLPNSPYILTDLQHIRISSLQSIWFDVLLIVSFAINGLIVGFASLRIMQQLLCDYFSKKVTYIITYTVLLLCGFGIYLGRVLRWNSWDIVNNPMGILGDIAQRILFPMNHINTWSFTIGFGGFLIITYHLIQYYQQLYLKQED</sequence>
<keyword evidence="1" id="KW-1133">Transmembrane helix</keyword>
<dbReference type="Pfam" id="PF07099">
    <property type="entry name" value="DUF1361"/>
    <property type="match status" value="1"/>
</dbReference>